<evidence type="ECO:0000259" key="1">
    <source>
        <dbReference type="PROSITE" id="PS50878"/>
    </source>
</evidence>
<dbReference type="GeneTree" id="ENSGT00940000164735"/>
<dbReference type="InterPro" id="IPR043502">
    <property type="entry name" value="DNA/RNA_pol_sf"/>
</dbReference>
<organism evidence="2 3">
    <name type="scientific">Oreochromis niloticus</name>
    <name type="common">Nile tilapia</name>
    <name type="synonym">Tilapia nilotica</name>
    <dbReference type="NCBI Taxonomy" id="8128"/>
    <lineage>
        <taxon>Eukaryota</taxon>
        <taxon>Metazoa</taxon>
        <taxon>Chordata</taxon>
        <taxon>Craniata</taxon>
        <taxon>Vertebrata</taxon>
        <taxon>Euteleostomi</taxon>
        <taxon>Actinopterygii</taxon>
        <taxon>Neopterygii</taxon>
        <taxon>Teleostei</taxon>
        <taxon>Neoteleostei</taxon>
        <taxon>Acanthomorphata</taxon>
        <taxon>Ovalentaria</taxon>
        <taxon>Cichlomorphae</taxon>
        <taxon>Cichliformes</taxon>
        <taxon>Cichlidae</taxon>
        <taxon>African cichlids</taxon>
        <taxon>Pseudocrenilabrinae</taxon>
        <taxon>Oreochromini</taxon>
        <taxon>Oreochromis</taxon>
    </lineage>
</organism>
<dbReference type="Pfam" id="PF14529">
    <property type="entry name" value="Exo_endo_phos_2"/>
    <property type="match status" value="1"/>
</dbReference>
<accession>A0A669F0S2</accession>
<reference evidence="2" key="3">
    <citation type="submission" date="2025-09" db="UniProtKB">
        <authorList>
            <consortium name="Ensembl"/>
        </authorList>
    </citation>
    <scope>IDENTIFICATION</scope>
</reference>
<dbReference type="InParanoid" id="A0A669F0S2"/>
<dbReference type="PROSITE" id="PS50878">
    <property type="entry name" value="RT_POL"/>
    <property type="match status" value="1"/>
</dbReference>
<evidence type="ECO:0000313" key="3">
    <source>
        <dbReference type="Proteomes" id="UP000005207"/>
    </source>
</evidence>
<dbReference type="Gene3D" id="3.60.10.10">
    <property type="entry name" value="Endonuclease/exonuclease/phosphatase"/>
    <property type="match status" value="1"/>
</dbReference>
<dbReference type="Proteomes" id="UP000005207">
    <property type="component" value="Linkage group LG23"/>
</dbReference>
<dbReference type="GO" id="GO:0003824">
    <property type="term" value="F:catalytic activity"/>
    <property type="evidence" value="ECO:0007669"/>
    <property type="project" value="InterPro"/>
</dbReference>
<sequence>MHLSKEEHKKWKRMGFKNIYYASHRSGKKRGVAILIPNKLGFEFTGEHKDKEGRFVLVKGKMEQEDVTLCNIYAPPGSSTGFFKEIFSLIAAESVGTCICAGDFNLLLHPKWDTTSRDRRGTKLEKQVKTMLSELGLIDIWRYLHKNERKFTFYSARHDMHSRIDYFFTFSKDLHRVKDCIIGQRDLSDHSGLTMKIGFKASPRNTLWRLNTGLLNNDSFKREMGQELKTYLELNDNGTVNATILWDAAKAYLRGKIIAKCAVLKKVRAKKLSDLQENLGKLEQLHAVTRCPQVLEQMRPVKQEIHKILSEEIEKKLKYNRQWCYEAGPKAARLLSWRLRWQQQENTIHKVRNLKTNKITNKVEEIQRAFEEYYTELYTQPDKADEHKIQNFLSSLDLPFIGKQQNEKLIREISAEEINIGISKLKTFKAPGCDGFPPEWYRQMREPLIPLLKASFNYTLSGGALPPSWREAYLSVIPKAGKDKTDPRGYRPISVLNIDYKLFAAILAKRLSTLMPTLIEEDQTGFIGNRQTHDNIRRAIHIIDQILKGKTGTVLIGLDAEKAYNTVGWEFLFHVLKRFGLCDRFIQCIRMIYMSPTARIKVNGSLSNRIILQRGCRQGCPLSPLLFSLFIEPLAQCIREETRLEGVTTGNVENKICLYADDMLVALGNPEEGIPLLMEMLEEYGRLSGYRLNIQKTQILTFFFNPSRQLVAKCRFGWHQSQMEYLGILLTKDLALLYEVNYNRVNKKIYEDLERWGLLHLDLGSRVRAIKINILPKLLYLFAALPVEVPAKQFREWDMDCSRFIWGNKRPRVRYATLQLPGEWGGMALPCFEDYYLAAQIRPLVCWCNSKYEAKWKDIELSLMDFPIQSVLGSLESLPQAYQMQNFCVSFSLKKWADVIKIFGLNREIGLLGWPAYLPRFLPALLDHKFREWSRHGITTICMIVKHGEVINFEDMCQIYEISREDFYRYLQVRSFFQKEVRIPDADVSGVIQIFMDAYGENIIRGTIGKVYRSFIAMKKTSTRYVSHRWEKEAGITISEEDWSQMWKNVLSTTNSLTWRDFGWKNLIRFFITPKQKSKISGSGASCWRECGEVAAGCFHVFWSCPKLKTFWEEIKQLVLDVLEVTLDFSFSTMYLGNIPEDINKRDSYLLKIIMVACKKAITKCWLQTSPPTRKLVIDIINTIHHMELITFSLRLQKEKGERLWERWDRYTSRD</sequence>
<name>A0A669F0S2_ORENI</name>
<dbReference type="InterPro" id="IPR005135">
    <property type="entry name" value="Endo/exonuclease/phosphatase"/>
</dbReference>
<dbReference type="AlphaFoldDB" id="A0A669F0S2"/>
<evidence type="ECO:0000313" key="2">
    <source>
        <dbReference type="Ensembl" id="ENSONIP00000079005.1"/>
    </source>
</evidence>
<dbReference type="Ensembl" id="ENSONIT00000084656.1">
    <property type="protein sequence ID" value="ENSONIP00000079005.1"/>
    <property type="gene ID" value="ENSONIG00000037365.1"/>
</dbReference>
<dbReference type="PANTHER" id="PTHR31635">
    <property type="entry name" value="REVERSE TRANSCRIPTASE DOMAIN-CONTAINING PROTEIN-RELATED"/>
    <property type="match status" value="1"/>
</dbReference>
<reference evidence="2" key="2">
    <citation type="submission" date="2025-08" db="UniProtKB">
        <authorList>
            <consortium name="Ensembl"/>
        </authorList>
    </citation>
    <scope>IDENTIFICATION</scope>
</reference>
<dbReference type="InterPro" id="IPR036691">
    <property type="entry name" value="Endo/exonu/phosph_ase_sf"/>
</dbReference>
<dbReference type="SUPFAM" id="SSF56219">
    <property type="entry name" value="DNase I-like"/>
    <property type="match status" value="1"/>
</dbReference>
<protein>
    <recommendedName>
        <fullName evidence="1">Reverse transcriptase domain-containing protein</fullName>
    </recommendedName>
</protein>
<reference evidence="3" key="1">
    <citation type="submission" date="2012-01" db="EMBL/GenBank/DDBJ databases">
        <title>The Genome Sequence of Oreochromis niloticus (Nile Tilapia).</title>
        <authorList>
            <consortium name="Broad Institute Genome Assembly Team"/>
            <consortium name="Broad Institute Sequencing Platform"/>
            <person name="Di Palma F."/>
            <person name="Johnson J."/>
            <person name="Lander E.S."/>
            <person name="Lindblad-Toh K."/>
        </authorList>
    </citation>
    <scope>NUCLEOTIDE SEQUENCE [LARGE SCALE GENOMIC DNA]</scope>
</reference>
<feature type="domain" description="Reverse transcriptase" evidence="1">
    <location>
        <begin position="458"/>
        <end position="730"/>
    </location>
</feature>
<dbReference type="SUPFAM" id="SSF56672">
    <property type="entry name" value="DNA/RNA polymerases"/>
    <property type="match status" value="1"/>
</dbReference>
<dbReference type="CDD" id="cd01650">
    <property type="entry name" value="RT_nLTR_like"/>
    <property type="match status" value="1"/>
</dbReference>
<dbReference type="Pfam" id="PF00078">
    <property type="entry name" value="RVT_1"/>
    <property type="match status" value="1"/>
</dbReference>
<dbReference type="InterPro" id="IPR000477">
    <property type="entry name" value="RT_dom"/>
</dbReference>
<dbReference type="CDD" id="cd09076">
    <property type="entry name" value="L1-EN"/>
    <property type="match status" value="1"/>
</dbReference>
<dbReference type="OMA" id="VERRIIW"/>
<keyword evidence="3" id="KW-1185">Reference proteome</keyword>
<proteinExistence type="predicted"/>
<dbReference type="PANTHER" id="PTHR31635:SF196">
    <property type="entry name" value="REVERSE TRANSCRIPTASE DOMAIN-CONTAINING PROTEIN-RELATED"/>
    <property type="match status" value="1"/>
</dbReference>